<evidence type="ECO:0000259" key="9">
    <source>
        <dbReference type="Pfam" id="PF00149"/>
    </source>
</evidence>
<dbReference type="Pfam" id="PF00149">
    <property type="entry name" value="Metallophos"/>
    <property type="match status" value="1"/>
</dbReference>
<dbReference type="InterPro" id="IPR041796">
    <property type="entry name" value="Mre11_N"/>
</dbReference>
<keyword evidence="8" id="KW-0235">DNA replication</keyword>
<evidence type="ECO:0000256" key="4">
    <source>
        <dbReference type="ARBA" id="ARBA00022722"/>
    </source>
</evidence>
<evidence type="ECO:0000256" key="7">
    <source>
        <dbReference type="ARBA" id="ARBA00023172"/>
    </source>
</evidence>
<dbReference type="InterPro" id="IPR004843">
    <property type="entry name" value="Calcineurin-like_PHP"/>
</dbReference>
<dbReference type="RefSeq" id="WP_090747268.1">
    <property type="nucleotide sequence ID" value="NZ_FOBW01000010.1"/>
</dbReference>
<dbReference type="SUPFAM" id="SSF56300">
    <property type="entry name" value="Metallo-dependent phosphatases"/>
    <property type="match status" value="1"/>
</dbReference>
<keyword evidence="7 8" id="KW-0233">DNA recombination</keyword>
<dbReference type="AlphaFoldDB" id="A0A1H8EY23"/>
<dbReference type="GO" id="GO:0006260">
    <property type="term" value="P:DNA replication"/>
    <property type="evidence" value="ECO:0007669"/>
    <property type="project" value="UniProtKB-KW"/>
</dbReference>
<name>A0A1H8EY23_9BACI</name>
<dbReference type="OrthoDB" id="9773856at2"/>
<dbReference type="CDD" id="cd00840">
    <property type="entry name" value="MPP_Mre11_N"/>
    <property type="match status" value="1"/>
</dbReference>
<dbReference type="NCBIfam" id="TIGR00619">
    <property type="entry name" value="sbcd"/>
    <property type="match status" value="1"/>
</dbReference>
<keyword evidence="12" id="KW-1185">Reference proteome</keyword>
<dbReference type="STRING" id="930146.SAMN05192533_110148"/>
<reference evidence="12" key="1">
    <citation type="submission" date="2016-10" db="EMBL/GenBank/DDBJ databases">
        <authorList>
            <person name="Varghese N."/>
            <person name="Submissions S."/>
        </authorList>
    </citation>
    <scope>NUCLEOTIDE SEQUENCE [LARGE SCALE GENOMIC DNA]</scope>
    <source>
        <strain evidence="12">B48,IBRC-M 10115,DSM 25386,CECT 8001</strain>
    </source>
</reference>
<keyword evidence="8" id="KW-0255">Endonuclease</keyword>
<keyword evidence="4 8" id="KW-0540">Nuclease</keyword>
<dbReference type="InterPro" id="IPR026843">
    <property type="entry name" value="SbcD_C"/>
</dbReference>
<comment type="similarity">
    <text evidence="1 8">Belongs to the SbcD family.</text>
</comment>
<dbReference type="GO" id="GO:0006310">
    <property type="term" value="P:DNA recombination"/>
    <property type="evidence" value="ECO:0007669"/>
    <property type="project" value="UniProtKB-KW"/>
</dbReference>
<evidence type="ECO:0000259" key="10">
    <source>
        <dbReference type="Pfam" id="PF12320"/>
    </source>
</evidence>
<dbReference type="InterPro" id="IPR029052">
    <property type="entry name" value="Metallo-depent_PP-like"/>
</dbReference>
<proteinExistence type="inferred from homology"/>
<sequence>MKFIHTGDWHLGKLVHGIYMTEDQRYLLNQFIEVVAEEQPDAVVIAGDLYDRSVPPTDAVELLDEILFKINVELNIPVVAIAGNHDSAERLSFGSSWYRHNHFYLTGKLIYDFRPVQIKGVNFHLVPYAEPGHVRHLLDDSSVHSHQDAMKAVIGKMEQNLNPNEPNILVGHAFVLGGETCESERTLSVGGSGCVSSDLFAPFSYTALGHLHSPDAIRHDKIKYSGSLMKYSFSEAKQRKTISIIEMNENGSFEIRERTLTPRQDMRELEGHLEELLDPKFYEKQKTDDYLKVTLLDDGSLIDPIGKLRKIYPHVLHLERKIESVDQKQLRNFSSIKEEKKSELDLFEQFYREMTTAEFTDEKRELMAGIVNKVLKEEAQK</sequence>
<dbReference type="Pfam" id="PF12320">
    <property type="entry name" value="SbcD_C"/>
    <property type="match status" value="1"/>
</dbReference>
<dbReference type="PANTHER" id="PTHR30337">
    <property type="entry name" value="COMPONENT OF ATP-DEPENDENT DSDNA EXONUCLEASE"/>
    <property type="match status" value="1"/>
</dbReference>
<feature type="domain" description="Nuclease SbcCD subunit D C-terminal" evidence="10">
    <location>
        <begin position="262"/>
        <end position="355"/>
    </location>
</feature>
<dbReference type="Proteomes" id="UP000198553">
    <property type="component" value="Unassembled WGS sequence"/>
</dbReference>
<evidence type="ECO:0000256" key="8">
    <source>
        <dbReference type="RuleBase" id="RU363069"/>
    </source>
</evidence>
<organism evidence="11 12">
    <name type="scientific">Mesobacillus persicus</name>
    <dbReference type="NCBI Taxonomy" id="930146"/>
    <lineage>
        <taxon>Bacteria</taxon>
        <taxon>Bacillati</taxon>
        <taxon>Bacillota</taxon>
        <taxon>Bacilli</taxon>
        <taxon>Bacillales</taxon>
        <taxon>Bacillaceae</taxon>
        <taxon>Mesobacillus</taxon>
    </lineage>
</organism>
<dbReference type="EMBL" id="FOBW01000010">
    <property type="protein sequence ID" value="SEN24392.1"/>
    <property type="molecule type" value="Genomic_DNA"/>
</dbReference>
<dbReference type="InterPro" id="IPR004593">
    <property type="entry name" value="SbcD"/>
</dbReference>
<comment type="subunit">
    <text evidence="2 8">Heterodimer of SbcC and SbcD.</text>
</comment>
<protein>
    <recommendedName>
        <fullName evidence="3 8">Nuclease SbcCD subunit D</fullName>
    </recommendedName>
</protein>
<evidence type="ECO:0000256" key="5">
    <source>
        <dbReference type="ARBA" id="ARBA00022801"/>
    </source>
</evidence>
<evidence type="ECO:0000256" key="6">
    <source>
        <dbReference type="ARBA" id="ARBA00022839"/>
    </source>
</evidence>
<feature type="domain" description="Calcineurin-like phosphoesterase" evidence="9">
    <location>
        <begin position="1"/>
        <end position="213"/>
    </location>
</feature>
<evidence type="ECO:0000256" key="2">
    <source>
        <dbReference type="ARBA" id="ARBA00011322"/>
    </source>
</evidence>
<evidence type="ECO:0000256" key="3">
    <source>
        <dbReference type="ARBA" id="ARBA00013365"/>
    </source>
</evidence>
<gene>
    <name evidence="8" type="primary">sbcD</name>
    <name evidence="11" type="ORF">SAMN05192533_110148</name>
</gene>
<evidence type="ECO:0000313" key="11">
    <source>
        <dbReference type="EMBL" id="SEN24392.1"/>
    </source>
</evidence>
<keyword evidence="5 8" id="KW-0378">Hydrolase</keyword>
<evidence type="ECO:0000313" key="12">
    <source>
        <dbReference type="Proteomes" id="UP000198553"/>
    </source>
</evidence>
<evidence type="ECO:0000256" key="1">
    <source>
        <dbReference type="ARBA" id="ARBA00010555"/>
    </source>
</evidence>
<dbReference type="Gene3D" id="3.60.21.10">
    <property type="match status" value="1"/>
</dbReference>
<dbReference type="GO" id="GO:0004519">
    <property type="term" value="F:endonuclease activity"/>
    <property type="evidence" value="ECO:0007669"/>
    <property type="project" value="UniProtKB-KW"/>
</dbReference>
<dbReference type="PANTHER" id="PTHR30337:SF0">
    <property type="entry name" value="NUCLEASE SBCCD SUBUNIT D"/>
    <property type="match status" value="1"/>
</dbReference>
<comment type="function">
    <text evidence="8">SbcCD cleaves DNA hairpin structures. These structures can inhibit DNA replication and are intermediates in certain DNA recombination reactions. The complex acts as a 3'-&gt;5' double strand exonuclease that can open hairpins. It also has a 5' single-strand endonuclease activity.</text>
</comment>
<dbReference type="InterPro" id="IPR050535">
    <property type="entry name" value="DNA_Repair-Maintenance_Comp"/>
</dbReference>
<keyword evidence="6 8" id="KW-0269">Exonuclease</keyword>
<dbReference type="GO" id="GO:0008408">
    <property type="term" value="F:3'-5' exonuclease activity"/>
    <property type="evidence" value="ECO:0007669"/>
    <property type="project" value="InterPro"/>
</dbReference>
<accession>A0A1H8EY23</accession>